<gene>
    <name evidence="2" type="ORF">CX676_21290</name>
</gene>
<dbReference type="Pfam" id="PF24623">
    <property type="entry name" value="Phage_zn_bind_8"/>
    <property type="match status" value="1"/>
</dbReference>
<protein>
    <recommendedName>
        <fullName evidence="1">DNA-binding phage zinc finger domain-containing protein</fullName>
    </recommendedName>
</protein>
<dbReference type="Proteomes" id="UP000234530">
    <property type="component" value="Plasmid pPZ02"/>
</dbReference>
<evidence type="ECO:0000313" key="3">
    <source>
        <dbReference type="Proteomes" id="UP000234530"/>
    </source>
</evidence>
<dbReference type="EMBL" id="CP025432">
    <property type="protein sequence ID" value="AUH66894.1"/>
    <property type="molecule type" value="Genomic_DNA"/>
</dbReference>
<geneLocation type="plasmid" evidence="3">
    <name>ppz02</name>
</geneLocation>
<evidence type="ECO:0000259" key="1">
    <source>
        <dbReference type="Pfam" id="PF24623"/>
    </source>
</evidence>
<organism evidence="2 3">
    <name type="scientific">Paracoccus zhejiangensis</name>
    <dbReference type="NCBI Taxonomy" id="1077935"/>
    <lineage>
        <taxon>Bacteria</taxon>
        <taxon>Pseudomonadati</taxon>
        <taxon>Pseudomonadota</taxon>
        <taxon>Alphaproteobacteria</taxon>
        <taxon>Rhodobacterales</taxon>
        <taxon>Paracoccaceae</taxon>
        <taxon>Paracoccus</taxon>
    </lineage>
</organism>
<dbReference type="AlphaFoldDB" id="A0A2H5F5T6"/>
<dbReference type="KEGG" id="pzh:CX676_21290"/>
<accession>A0A2H5F5T6</accession>
<feature type="domain" description="DNA-binding phage zinc finger" evidence="1">
    <location>
        <begin position="7"/>
        <end position="56"/>
    </location>
</feature>
<keyword evidence="3" id="KW-1185">Reference proteome</keyword>
<proteinExistence type="predicted"/>
<evidence type="ECO:0000313" key="2">
    <source>
        <dbReference type="EMBL" id="AUH66894.1"/>
    </source>
</evidence>
<name>A0A2H5F5T6_9RHOB</name>
<dbReference type="InterPro" id="IPR056911">
    <property type="entry name" value="Phage_Znf_bind_put"/>
</dbReference>
<keyword evidence="2" id="KW-0614">Plasmid</keyword>
<sequence>MDFTTWRHPVLAVPCPTCRAGTGAWCKRPSGHRAADLHDARGAEADRAFIRQHGATATIRRDGTGWIIDPHGRERD</sequence>
<reference evidence="2 3" key="1">
    <citation type="journal article" date="2013" name="Antonie Van Leeuwenhoek">
        <title>Paracoccus zhejiangensis sp. nov., isolated from activated sludge in wastewater-treatment system.</title>
        <authorList>
            <person name="Wu Z.G."/>
            <person name="Zhang D.F."/>
            <person name="Liu Y.L."/>
            <person name="Wang F."/>
            <person name="Jiang X."/>
            <person name="Li C."/>
            <person name="Li S.P."/>
            <person name="Hong Q."/>
            <person name="Li W.J."/>
        </authorList>
    </citation>
    <scope>NUCLEOTIDE SEQUENCE [LARGE SCALE GENOMIC DNA]</scope>
    <source>
        <strain evidence="2 3">J6</strain>
        <plasmid evidence="3">Plasmid ppz02</plasmid>
    </source>
</reference>